<evidence type="ECO:0000256" key="1">
    <source>
        <dbReference type="SAM" id="MobiDB-lite"/>
    </source>
</evidence>
<feature type="non-terminal residue" evidence="2">
    <location>
        <position position="339"/>
    </location>
</feature>
<feature type="region of interest" description="Disordered" evidence="1">
    <location>
        <begin position="248"/>
        <end position="269"/>
    </location>
</feature>
<dbReference type="Proteomes" id="UP000237271">
    <property type="component" value="Unassembled WGS sequence"/>
</dbReference>
<name>A0A2P4XPA9_9STRA</name>
<keyword evidence="3" id="KW-1185">Reference proteome</keyword>
<proteinExistence type="predicted"/>
<dbReference type="CDD" id="cd00303">
    <property type="entry name" value="retropepsin_like"/>
    <property type="match status" value="1"/>
</dbReference>
<dbReference type="AlphaFoldDB" id="A0A2P4XPA9"/>
<dbReference type="InterPro" id="IPR021109">
    <property type="entry name" value="Peptidase_aspartic_dom_sf"/>
</dbReference>
<dbReference type="EMBL" id="NCKW01009215">
    <property type="protein sequence ID" value="POM67400.1"/>
    <property type="molecule type" value="Genomic_DNA"/>
</dbReference>
<feature type="region of interest" description="Disordered" evidence="1">
    <location>
        <begin position="292"/>
        <end position="339"/>
    </location>
</feature>
<comment type="caution">
    <text evidence="2">The sequence shown here is derived from an EMBL/GenBank/DDBJ whole genome shotgun (WGS) entry which is preliminary data.</text>
</comment>
<protein>
    <submittedName>
        <fullName evidence="2">Gag protein</fullName>
    </submittedName>
</protein>
<reference evidence="2 3" key="1">
    <citation type="journal article" date="2017" name="Genome Biol. Evol.">
        <title>Phytophthora megakarya and P. palmivora, closely related causal agents of cacao black pod rot, underwent increases in genome sizes and gene numbers by different mechanisms.</title>
        <authorList>
            <person name="Ali S.S."/>
            <person name="Shao J."/>
            <person name="Lary D.J."/>
            <person name="Kronmiller B."/>
            <person name="Shen D."/>
            <person name="Strem M.D."/>
            <person name="Amoako-Attah I."/>
            <person name="Akrofi A.Y."/>
            <person name="Begoude B.A."/>
            <person name="Ten Hoopen G.M."/>
            <person name="Coulibaly K."/>
            <person name="Kebe B.I."/>
            <person name="Melnick R.L."/>
            <person name="Guiltinan M.J."/>
            <person name="Tyler B.M."/>
            <person name="Meinhardt L.W."/>
            <person name="Bailey B.A."/>
        </authorList>
    </citation>
    <scope>NUCLEOTIDE SEQUENCE [LARGE SCALE GENOMIC DNA]</scope>
    <source>
        <strain evidence="3">sbr112.9</strain>
    </source>
</reference>
<accession>A0A2P4XPA9</accession>
<feature type="compositionally biased region" description="Basic and acidic residues" evidence="1">
    <location>
        <begin position="323"/>
        <end position="332"/>
    </location>
</feature>
<sequence length="339" mass="35988">MCQRAQCKELQQQKPAQGQYPWNWVRPHRASSAVMDVGSSGTCNVHVLREGKGSSLPNLGARGASGTGVTNPFRILINCEVSTNFARCQTVARNGDKFADALRESEGRGQVSMRQAEGTVVNASGVRMDLAVKFEDLDSTESFLVLDMDKYDLIVDMPWLEKHDPWIDWCGKAIGVSRSAVSDRALVSNVPTSVQDWGAREGHQAANASEEVLRVAATNEGVRMVLATGSLPSVWDCYDGKSQSSRRMASTVAVPDGTDQAGNIGPHAAEAAEESAEGVSCVSNIGPQAGNVVPQAGNIGPQAAEAAKEDAEGTSDVGNIVPRRVEETEKNESAACVSS</sequence>
<organism evidence="2 3">
    <name type="scientific">Phytophthora palmivora</name>
    <dbReference type="NCBI Taxonomy" id="4796"/>
    <lineage>
        <taxon>Eukaryota</taxon>
        <taxon>Sar</taxon>
        <taxon>Stramenopiles</taxon>
        <taxon>Oomycota</taxon>
        <taxon>Peronosporomycetes</taxon>
        <taxon>Peronosporales</taxon>
        <taxon>Peronosporaceae</taxon>
        <taxon>Phytophthora</taxon>
    </lineage>
</organism>
<evidence type="ECO:0000313" key="2">
    <source>
        <dbReference type="EMBL" id="POM67400.1"/>
    </source>
</evidence>
<gene>
    <name evidence="2" type="ORF">PHPALM_16611</name>
</gene>
<evidence type="ECO:0000313" key="3">
    <source>
        <dbReference type="Proteomes" id="UP000237271"/>
    </source>
</evidence>
<dbReference type="Gene3D" id="2.40.70.10">
    <property type="entry name" value="Acid Proteases"/>
    <property type="match status" value="1"/>
</dbReference>